<evidence type="ECO:0000256" key="2">
    <source>
        <dbReference type="ARBA" id="ARBA00022578"/>
    </source>
</evidence>
<feature type="domain" description="Cas12f1-like TNB" evidence="9">
    <location>
        <begin position="337"/>
        <end position="403"/>
    </location>
</feature>
<dbReference type="Pfam" id="PF01385">
    <property type="entry name" value="OrfB_IS605"/>
    <property type="match status" value="1"/>
</dbReference>
<dbReference type="InterPro" id="IPR010095">
    <property type="entry name" value="Cas12f1-like_TNB"/>
</dbReference>
<accession>A0A5B8R375</accession>
<evidence type="ECO:0000259" key="9">
    <source>
        <dbReference type="Pfam" id="PF07282"/>
    </source>
</evidence>
<evidence type="ECO:0000256" key="1">
    <source>
        <dbReference type="ARBA" id="ARBA00008761"/>
    </source>
</evidence>
<gene>
    <name evidence="11" type="ORF">D0436_22015</name>
</gene>
<organism evidence="11">
    <name type="scientific">Shewanella decolorationis</name>
    <dbReference type="NCBI Taxonomy" id="256839"/>
    <lineage>
        <taxon>Bacteria</taxon>
        <taxon>Pseudomonadati</taxon>
        <taxon>Pseudomonadota</taxon>
        <taxon>Gammaproteobacteria</taxon>
        <taxon>Alteromonadales</taxon>
        <taxon>Shewanellaceae</taxon>
        <taxon>Shewanella</taxon>
    </lineage>
</organism>
<feature type="domain" description="Transposase putative helix-turn-helix" evidence="10">
    <location>
        <begin position="1"/>
        <end position="32"/>
    </location>
</feature>
<evidence type="ECO:0000259" key="8">
    <source>
        <dbReference type="Pfam" id="PF01385"/>
    </source>
</evidence>
<dbReference type="InterPro" id="IPR001959">
    <property type="entry name" value="Transposase"/>
</dbReference>
<proteinExistence type="inferred from homology"/>
<dbReference type="RefSeq" id="WP_208660763.1">
    <property type="nucleotide sequence ID" value="NZ_CP076856.1"/>
</dbReference>
<name>A0A5B8R375_9GAMM</name>
<dbReference type="InterPro" id="IPR021027">
    <property type="entry name" value="Transposase_put_HTH"/>
</dbReference>
<sequence length="469" mass="52811">MLTGIKLRANPNEAQKQTLSQWMGCARVIWNGKVDEEKYHRTYARKYCAIGTYPPIDQKAAQFKSQELTPWLSDCPSQILRNSAVNWYQTYQKFMKGLCGRPRRKAKTDKGSVYLTRELFNFEHCYDGNIRLFIGTKTNNIGYLSFKTHREFEIPNSLYVRKERGQYYVSFCYEKGVNETSLSSNAEHLAFLQGAPREFLEQYTIGIDRGVAIPAQAGEQSFDFSANQKHHLSKADRYLQRLQRKLARQQKGSNRRTKTKRRISGYHGKKGNVRRDFNHQTSRALVNSHAKVFVFEALRTAQMTRRPNAKQDEAGHFLPNKAKQKAGLNKAILHSGWHMLESFTKYKAYQAGKAFFKISASYTSQECAVCGYIHPANRISQSLFVCGKCGNTDNADHNASLVIKKRAITLILDSGTELSAADVLTAAADIGRGGKRKAGRVKSSVSSSQRSVKKEKGATAGCALGSSLL</sequence>
<comment type="similarity">
    <text evidence="1">In the C-terminal section; belongs to the transposase 35 family.</text>
</comment>
<dbReference type="GO" id="GO:0032196">
    <property type="term" value="P:transposition"/>
    <property type="evidence" value="ECO:0007669"/>
    <property type="project" value="UniProtKB-KW"/>
</dbReference>
<dbReference type="GO" id="GO:0003677">
    <property type="term" value="F:DNA binding"/>
    <property type="evidence" value="ECO:0007669"/>
    <property type="project" value="UniProtKB-KW"/>
</dbReference>
<feature type="region of interest" description="Disordered" evidence="7">
    <location>
        <begin position="247"/>
        <end position="274"/>
    </location>
</feature>
<evidence type="ECO:0000256" key="4">
    <source>
        <dbReference type="ARBA" id="ARBA00022833"/>
    </source>
</evidence>
<evidence type="ECO:0000256" key="5">
    <source>
        <dbReference type="ARBA" id="ARBA00023125"/>
    </source>
</evidence>
<dbReference type="AlphaFoldDB" id="A0A5B8R375"/>
<dbReference type="GO" id="GO:0046872">
    <property type="term" value="F:metal ion binding"/>
    <property type="evidence" value="ECO:0007669"/>
    <property type="project" value="UniProtKB-KW"/>
</dbReference>
<dbReference type="EMBL" id="CP031775">
    <property type="protein sequence ID" value="QDZ92912.1"/>
    <property type="molecule type" value="Genomic_DNA"/>
</dbReference>
<dbReference type="Pfam" id="PF12323">
    <property type="entry name" value="HTH_OrfB_IS605"/>
    <property type="match status" value="1"/>
</dbReference>
<evidence type="ECO:0000313" key="11">
    <source>
        <dbReference type="EMBL" id="QDZ92912.1"/>
    </source>
</evidence>
<keyword evidence="3" id="KW-0479">Metal-binding</keyword>
<protein>
    <submittedName>
        <fullName evidence="11">Transposase</fullName>
    </submittedName>
</protein>
<reference evidence="11" key="1">
    <citation type="journal article" date="2019" name="Ecotoxicol. Environ. Saf.">
        <title>Microbial characterization of heavy metal resistant bacterial strains isolated from an electroplating wastewater treatment plant.</title>
        <authorList>
            <person name="Cai X."/>
            <person name="Zheng X."/>
            <person name="Zhang D."/>
            <person name="Iqbal W."/>
            <person name="Liu C."/>
            <person name="Yang B."/>
            <person name="Zhao X."/>
            <person name="Lu X."/>
            <person name="Mao Y."/>
        </authorList>
    </citation>
    <scope>NUCLEOTIDE SEQUENCE [LARGE SCALE GENOMIC DNA]</scope>
    <source>
        <strain evidence="11">Ni1-3</strain>
    </source>
</reference>
<feature type="compositionally biased region" description="Basic residues" evidence="7">
    <location>
        <begin position="247"/>
        <end position="272"/>
    </location>
</feature>
<keyword evidence="4" id="KW-0862">Zinc</keyword>
<evidence type="ECO:0000259" key="10">
    <source>
        <dbReference type="Pfam" id="PF12323"/>
    </source>
</evidence>
<keyword evidence="6" id="KW-0233">DNA recombination</keyword>
<evidence type="ECO:0000256" key="7">
    <source>
        <dbReference type="SAM" id="MobiDB-lite"/>
    </source>
</evidence>
<keyword evidence="5" id="KW-0238">DNA-binding</keyword>
<feature type="domain" description="Probable transposase IS891/IS1136/IS1341" evidence="8">
    <location>
        <begin position="200"/>
        <end position="305"/>
    </location>
</feature>
<evidence type="ECO:0000256" key="6">
    <source>
        <dbReference type="ARBA" id="ARBA00023172"/>
    </source>
</evidence>
<dbReference type="Pfam" id="PF07282">
    <property type="entry name" value="Cas12f1-like_TNB"/>
    <property type="match status" value="1"/>
</dbReference>
<evidence type="ECO:0000256" key="3">
    <source>
        <dbReference type="ARBA" id="ARBA00022723"/>
    </source>
</evidence>
<keyword evidence="2" id="KW-0815">Transposition</keyword>
<dbReference type="NCBIfam" id="NF040570">
    <property type="entry name" value="guided_TnpB"/>
    <property type="match status" value="1"/>
</dbReference>
<dbReference type="GO" id="GO:0006310">
    <property type="term" value="P:DNA recombination"/>
    <property type="evidence" value="ECO:0007669"/>
    <property type="project" value="UniProtKB-KW"/>
</dbReference>